<dbReference type="PANTHER" id="PTHR40037:SF1">
    <property type="entry name" value="PHOSPHOESTERASE SAOUHSC_00951-RELATED"/>
    <property type="match status" value="1"/>
</dbReference>
<gene>
    <name evidence="1" type="ORF">SAMN04487894_109109</name>
</gene>
<dbReference type="SUPFAM" id="SSF55144">
    <property type="entry name" value="LigT-like"/>
    <property type="match status" value="1"/>
</dbReference>
<dbReference type="EMBL" id="FMZO01000009">
    <property type="protein sequence ID" value="SDD45528.1"/>
    <property type="molecule type" value="Genomic_DNA"/>
</dbReference>
<dbReference type="Gene3D" id="3.90.1140.10">
    <property type="entry name" value="Cyclic phosphodiesterase"/>
    <property type="match status" value="1"/>
</dbReference>
<dbReference type="AlphaFoldDB" id="A0A1G6UW22"/>
<dbReference type="InterPro" id="IPR050580">
    <property type="entry name" value="2H_phosphoesterase_YjcG-like"/>
</dbReference>
<dbReference type="GO" id="GO:0016874">
    <property type="term" value="F:ligase activity"/>
    <property type="evidence" value="ECO:0007669"/>
    <property type="project" value="UniProtKB-KW"/>
</dbReference>
<dbReference type="STRING" id="1285928.SAMN04487894_109109"/>
<dbReference type="PANTHER" id="PTHR40037">
    <property type="entry name" value="PHOSPHOESTERASE YJCG-RELATED"/>
    <property type="match status" value="1"/>
</dbReference>
<dbReference type="InterPro" id="IPR009097">
    <property type="entry name" value="Cyclic_Pdiesterase"/>
</dbReference>
<keyword evidence="2" id="KW-1185">Reference proteome</keyword>
<dbReference type="OrthoDB" id="1951600at2"/>
<proteinExistence type="predicted"/>
<protein>
    <submittedName>
        <fullName evidence="1">2'-5' RNA ligase</fullName>
    </submittedName>
</protein>
<evidence type="ECO:0000313" key="1">
    <source>
        <dbReference type="EMBL" id="SDD45528.1"/>
    </source>
</evidence>
<dbReference type="RefSeq" id="WP_090391364.1">
    <property type="nucleotide sequence ID" value="NZ_FMZO01000009.1"/>
</dbReference>
<dbReference type="Pfam" id="PF13563">
    <property type="entry name" value="2_5_RNA_ligase2"/>
    <property type="match status" value="1"/>
</dbReference>
<sequence length="204" mass="23467">MQAIGSVKAVAVAEYLLLITPHEELFNRIRLEKQSFFEKYQAPEAVRGKPHLTLVRFSQFESAEARIRQRLWNKAAEWLPFCVELAGYGSFPSHTIYLNVATKTGIQNLVKSIRTDSQALMKADKDNKPHFILEPHITIARRLRPWQYEAGWLEYRDKNFSGKFMASAMTLLKRADATAPYKTVERFEFKSKPLLAKQGAMFGI</sequence>
<reference evidence="2" key="1">
    <citation type="submission" date="2016-10" db="EMBL/GenBank/DDBJ databases">
        <authorList>
            <person name="Varghese N."/>
            <person name="Submissions S."/>
        </authorList>
    </citation>
    <scope>NUCLEOTIDE SEQUENCE [LARGE SCALE GENOMIC DNA]</scope>
    <source>
        <strain evidence="2">DSM 25811 / CCM 8410 / LMG 26954 / E90</strain>
    </source>
</reference>
<name>A0A1G6UW22_NIADE</name>
<accession>A0A1G6UW22</accession>
<organism evidence="1 2">
    <name type="scientific">Niabella drilacis (strain DSM 25811 / CCM 8410 / CCUG 62505 / LMG 26954 / E90)</name>
    <dbReference type="NCBI Taxonomy" id="1285928"/>
    <lineage>
        <taxon>Bacteria</taxon>
        <taxon>Pseudomonadati</taxon>
        <taxon>Bacteroidota</taxon>
        <taxon>Chitinophagia</taxon>
        <taxon>Chitinophagales</taxon>
        <taxon>Chitinophagaceae</taxon>
        <taxon>Niabella</taxon>
    </lineage>
</organism>
<evidence type="ECO:0000313" key="2">
    <source>
        <dbReference type="Proteomes" id="UP000198757"/>
    </source>
</evidence>
<keyword evidence="1" id="KW-0436">Ligase</keyword>
<dbReference type="Proteomes" id="UP000198757">
    <property type="component" value="Unassembled WGS sequence"/>
</dbReference>